<feature type="compositionally biased region" description="Acidic residues" evidence="1">
    <location>
        <begin position="117"/>
        <end position="130"/>
    </location>
</feature>
<dbReference type="Proteomes" id="UP001209681">
    <property type="component" value="Unassembled WGS sequence"/>
</dbReference>
<reference evidence="2 3" key="1">
    <citation type="submission" date="2022-11" db="EMBL/GenBank/DDBJ databases">
        <title>Desulfobotulus tamanensis H1 sp. nov. - anaerobic, alkaliphilic, sulphate reducing bacterium isolated from terrestrial mud volcano.</title>
        <authorList>
            <person name="Frolova A."/>
            <person name="Merkel A.Y."/>
            <person name="Slobodkin A.I."/>
        </authorList>
    </citation>
    <scope>NUCLEOTIDE SEQUENCE [LARGE SCALE GENOMIC DNA]</scope>
    <source>
        <strain evidence="2 3">H1</strain>
    </source>
</reference>
<dbReference type="RefSeq" id="WP_265424997.1">
    <property type="nucleotide sequence ID" value="NZ_JAPFPW010000009.1"/>
</dbReference>
<evidence type="ECO:0000313" key="3">
    <source>
        <dbReference type="Proteomes" id="UP001209681"/>
    </source>
</evidence>
<sequence length="144" mass="16170">MKVSDTSVIQSSERELMDTIIAELDWSAIETLLRKKHRIGLQDDVNFREGDIVVHEGKVAYKLSFDVKITLDVVFDRKGECIHLSASGSDEEGTEEEDLPDMEPRIRSGEVPSDLVDMLEEINDGEENEETGSQTDSRHSSETS</sequence>
<keyword evidence="3" id="KW-1185">Reference proteome</keyword>
<evidence type="ECO:0000256" key="1">
    <source>
        <dbReference type="SAM" id="MobiDB-lite"/>
    </source>
</evidence>
<name>A0ABT3N9H1_9BACT</name>
<proteinExistence type="predicted"/>
<feature type="region of interest" description="Disordered" evidence="1">
    <location>
        <begin position="85"/>
        <end position="144"/>
    </location>
</feature>
<gene>
    <name evidence="2" type="ORF">OOT00_08780</name>
</gene>
<feature type="compositionally biased region" description="Acidic residues" evidence="1">
    <location>
        <begin position="89"/>
        <end position="101"/>
    </location>
</feature>
<accession>A0ABT3N9H1</accession>
<comment type="caution">
    <text evidence="2">The sequence shown here is derived from an EMBL/GenBank/DDBJ whole genome shotgun (WGS) entry which is preliminary data.</text>
</comment>
<organism evidence="2 3">
    <name type="scientific">Desulfobotulus pelophilus</name>
    <dbReference type="NCBI Taxonomy" id="2823377"/>
    <lineage>
        <taxon>Bacteria</taxon>
        <taxon>Pseudomonadati</taxon>
        <taxon>Thermodesulfobacteriota</taxon>
        <taxon>Desulfobacteria</taxon>
        <taxon>Desulfobacterales</taxon>
        <taxon>Desulfobacteraceae</taxon>
        <taxon>Desulfobotulus</taxon>
    </lineage>
</organism>
<protein>
    <submittedName>
        <fullName evidence="2">Uncharacterized protein</fullName>
    </submittedName>
</protein>
<evidence type="ECO:0000313" key="2">
    <source>
        <dbReference type="EMBL" id="MCW7754080.1"/>
    </source>
</evidence>
<dbReference type="EMBL" id="JAPFPW010000009">
    <property type="protein sequence ID" value="MCW7754080.1"/>
    <property type="molecule type" value="Genomic_DNA"/>
</dbReference>